<evidence type="ECO:0000259" key="1">
    <source>
        <dbReference type="SMART" id="SM00256"/>
    </source>
</evidence>
<protein>
    <recommendedName>
        <fullName evidence="1">F-box domain-containing protein</fullName>
    </recommendedName>
</protein>
<dbReference type="PANTHER" id="PTHR31111:SF130">
    <property type="entry name" value="F-BOX ASSOCIATED UBIQUITINATION EFFECTOR FAMILY PROTEIN"/>
    <property type="match status" value="1"/>
</dbReference>
<gene>
    <name evidence="2" type="ORF">HID58_062030</name>
</gene>
<dbReference type="InterPro" id="IPR036047">
    <property type="entry name" value="F-box-like_dom_sf"/>
</dbReference>
<sequence length="301" mass="34567">MNLLIYAPSQIHTIMNGKETSHSIPTDLKLEILSRLPIKSIARFRCVSKLWGSMFCSPYFTGLFQIRSSARPHLLFAVELNNGFILFSSSSDQRKNSYDKSSVVVATMSLTDRKQLVFCGYASGQRVKLPILTMGEEDSYNFLGFDPIDKQFKGKLCGIHRRRRRQYASTGGKRTIELGMRVLEDTEKEEWSEHVYTFPEDIIVDPFSIIIVGVTDGEIVLSSLRYVEIQSNHEAFEVNNNRVYVFIDHIDDDKFNIMMKKPYDAAASISPPEQKRKPNPQAHQHHLKLNYNKIRLRALTN</sequence>
<dbReference type="EMBL" id="JAGKQM010000014">
    <property type="protein sequence ID" value="KAH0885934.1"/>
    <property type="molecule type" value="Genomic_DNA"/>
</dbReference>
<dbReference type="CDD" id="cd22157">
    <property type="entry name" value="F-box_AtFBW1-like"/>
    <property type="match status" value="1"/>
</dbReference>
<dbReference type="Pfam" id="PF00646">
    <property type="entry name" value="F-box"/>
    <property type="match status" value="1"/>
</dbReference>
<proteinExistence type="predicted"/>
<dbReference type="PANTHER" id="PTHR31111">
    <property type="entry name" value="BNAA05G37150D PROTEIN-RELATED"/>
    <property type="match status" value="1"/>
</dbReference>
<dbReference type="Gene3D" id="1.20.1280.50">
    <property type="match status" value="1"/>
</dbReference>
<comment type="caution">
    <text evidence="2">The sequence shown here is derived from an EMBL/GenBank/DDBJ whole genome shotgun (WGS) entry which is preliminary data.</text>
</comment>
<dbReference type="SMART" id="SM00256">
    <property type="entry name" value="FBOX"/>
    <property type="match status" value="1"/>
</dbReference>
<feature type="domain" description="F-box" evidence="1">
    <location>
        <begin position="24"/>
        <end position="64"/>
    </location>
</feature>
<keyword evidence="3" id="KW-1185">Reference proteome</keyword>
<name>A0ABQ8A088_BRANA</name>
<dbReference type="SUPFAM" id="SSF81383">
    <property type="entry name" value="F-box domain"/>
    <property type="match status" value="1"/>
</dbReference>
<dbReference type="Proteomes" id="UP000824890">
    <property type="component" value="Unassembled WGS sequence"/>
</dbReference>
<reference evidence="2 3" key="1">
    <citation type="submission" date="2021-05" db="EMBL/GenBank/DDBJ databases">
        <title>Genome Assembly of Synthetic Allotetraploid Brassica napus Reveals Homoeologous Exchanges between Subgenomes.</title>
        <authorList>
            <person name="Davis J.T."/>
        </authorList>
    </citation>
    <scope>NUCLEOTIDE SEQUENCE [LARGE SCALE GENOMIC DNA]</scope>
    <source>
        <strain evidence="3">cv. Da-Ae</strain>
        <tissue evidence="2">Seedling</tissue>
    </source>
</reference>
<organism evidence="2 3">
    <name type="scientific">Brassica napus</name>
    <name type="common">Rape</name>
    <dbReference type="NCBI Taxonomy" id="3708"/>
    <lineage>
        <taxon>Eukaryota</taxon>
        <taxon>Viridiplantae</taxon>
        <taxon>Streptophyta</taxon>
        <taxon>Embryophyta</taxon>
        <taxon>Tracheophyta</taxon>
        <taxon>Spermatophyta</taxon>
        <taxon>Magnoliopsida</taxon>
        <taxon>eudicotyledons</taxon>
        <taxon>Gunneridae</taxon>
        <taxon>Pentapetalae</taxon>
        <taxon>rosids</taxon>
        <taxon>malvids</taxon>
        <taxon>Brassicales</taxon>
        <taxon>Brassicaceae</taxon>
        <taxon>Brassiceae</taxon>
        <taxon>Brassica</taxon>
    </lineage>
</organism>
<dbReference type="InterPro" id="IPR001810">
    <property type="entry name" value="F-box_dom"/>
</dbReference>
<evidence type="ECO:0000313" key="2">
    <source>
        <dbReference type="EMBL" id="KAH0885934.1"/>
    </source>
</evidence>
<accession>A0ABQ8A088</accession>
<evidence type="ECO:0000313" key="3">
    <source>
        <dbReference type="Proteomes" id="UP000824890"/>
    </source>
</evidence>